<keyword evidence="6" id="KW-0812">Transmembrane</keyword>
<evidence type="ECO:0000256" key="6">
    <source>
        <dbReference type="ARBA" id="ARBA00022692"/>
    </source>
</evidence>
<feature type="region of interest" description="Disordered" evidence="19">
    <location>
        <begin position="1"/>
        <end position="56"/>
    </location>
</feature>
<dbReference type="GO" id="GO:0007168">
    <property type="term" value="P:receptor guanylyl cyclase signaling pathway"/>
    <property type="evidence" value="ECO:0007669"/>
    <property type="project" value="TreeGrafter"/>
</dbReference>
<dbReference type="PANTHER" id="PTHR11920:SF347">
    <property type="entry name" value="GUANYLYL CYCLASE C"/>
    <property type="match status" value="1"/>
</dbReference>
<dbReference type="Proteomes" id="UP000324632">
    <property type="component" value="Chromosome 1"/>
</dbReference>
<keyword evidence="8" id="KW-1133">Transmembrane helix</keyword>
<dbReference type="PROSITE" id="PS51857">
    <property type="entry name" value="CSD_2"/>
    <property type="match status" value="1"/>
</dbReference>
<keyword evidence="24" id="KW-1185">Reference proteome</keyword>
<dbReference type="GO" id="GO:0035556">
    <property type="term" value="P:intracellular signal transduction"/>
    <property type="evidence" value="ECO:0007669"/>
    <property type="project" value="InterPro"/>
</dbReference>
<evidence type="ECO:0000256" key="19">
    <source>
        <dbReference type="SAM" id="MobiDB-lite"/>
    </source>
</evidence>
<evidence type="ECO:0000256" key="4">
    <source>
        <dbReference type="ARBA" id="ARBA00022475"/>
    </source>
</evidence>
<feature type="domain" description="Guanylate cyclase" evidence="21">
    <location>
        <begin position="715"/>
        <end position="816"/>
    </location>
</feature>
<evidence type="ECO:0000256" key="14">
    <source>
        <dbReference type="ARBA" id="ARBA00023293"/>
    </source>
</evidence>
<dbReference type="GO" id="GO:0005525">
    <property type="term" value="F:GTP binding"/>
    <property type="evidence" value="ECO:0007669"/>
    <property type="project" value="UniProtKB-KW"/>
</dbReference>
<evidence type="ECO:0000256" key="16">
    <source>
        <dbReference type="ARBA" id="ARBA00039999"/>
    </source>
</evidence>
<dbReference type="Gene3D" id="3.30.70.1230">
    <property type="entry name" value="Nucleotide cyclase"/>
    <property type="match status" value="2"/>
</dbReference>
<dbReference type="InterPro" id="IPR002059">
    <property type="entry name" value="CSP_DNA-bd"/>
</dbReference>
<dbReference type="SUPFAM" id="SSF56112">
    <property type="entry name" value="Protein kinase-like (PK-like)"/>
    <property type="match status" value="1"/>
</dbReference>
<name>A0A5A9PZ06_9TELE</name>
<feature type="compositionally biased region" description="Basic and acidic residues" evidence="19">
    <location>
        <begin position="1"/>
        <end position="14"/>
    </location>
</feature>
<dbReference type="InterPro" id="IPR001245">
    <property type="entry name" value="Ser-Thr/Tyr_kinase_cat_dom"/>
</dbReference>
<dbReference type="EMBL" id="SOYY01000001">
    <property type="protein sequence ID" value="KAA0725249.1"/>
    <property type="molecule type" value="Genomic_DNA"/>
</dbReference>
<dbReference type="FunFam" id="2.40.50.140:FF:000086">
    <property type="entry name" value="Cold shock domain-containing protein C2"/>
    <property type="match status" value="1"/>
</dbReference>
<dbReference type="PROSITE" id="PS50125">
    <property type="entry name" value="GUANYLATE_CYCLASE_2"/>
    <property type="match status" value="1"/>
</dbReference>
<dbReference type="InterPro" id="IPR028082">
    <property type="entry name" value="Peripla_BP_I"/>
</dbReference>
<dbReference type="Gene3D" id="3.40.50.2300">
    <property type="match status" value="1"/>
</dbReference>
<dbReference type="GO" id="GO:0005886">
    <property type="term" value="C:plasma membrane"/>
    <property type="evidence" value="ECO:0007669"/>
    <property type="project" value="UniProtKB-SubCell"/>
</dbReference>
<evidence type="ECO:0000259" key="22">
    <source>
        <dbReference type="PROSITE" id="PS51857"/>
    </source>
</evidence>
<evidence type="ECO:0000256" key="1">
    <source>
        <dbReference type="ARBA" id="ARBA00004167"/>
    </source>
</evidence>
<sequence length="937" mass="107146">MADSHKTSTPDRQLHCPRTPGSLTLPFLREGSNVSERKPPQTGEPLSPLPTKRTRTYSASVRAKSGPVFMGVCKDFSRSQGHGFICPSHGGEDIFVHISDIEGEYVPMEGDEVTYKVCPVPPKNLKFQAVEVVLTNPTSGRKHETWSGQYKGEVGCALLGPTCTLATFQMVDVEIGLDLNMPIISAGSFGLSCDFKKELTRLLPPARKISSFFVSFWEFEDHIKPTWKTVYIYKKLNNTEDCFWYMNALEADSAPFSSGLEKRVILRREDELSEALASKDRASNLFIICGGPDDIMDVKNGTQLDSDPGTAFLLIDLYNDIYYNGSSNPAMRNVLVLTMPNTRKYTIDTTGNNTMNDYIAAYHDAVLLFGQVIRNIFTSSDYHQIETVSVNYFRNVSFKGIAGDYELDEYGDRDLIFSLIYTNNDMELSKIDYYNLTKFYGTVKFDNEVFGVFEYGERGSLRHVLKEKISYPDGTFMDWQYKISVMYDIAKGMSYLHASNIAVHGRLKSTNCVVDNRMVVKIADFGFNTILSPSKDLWTAPEHLRKQGISQKGDVYSFAIISQEIMMRKCTFYTNTCSDRAEKLARVQYPSLTSCFRPDLNFENAGEREREVCMLIQNCWDEDPDRRPDFKKIEFTLRKIVSLDNRADESYMENLIRRLQMYSHNLERLVEERTALYKAERDRADNLNFMLLPGPVVRSLKEKGMVEPELFEEVTIYFSDIVGFTALCYYSTPMEVVDMLNDIYKNFDSILDNHDVYKVETIGDAYMVVSGLPRRNGNRHAMDICHMALDILAFMGTFQLRHLPGLPVWIRIGVHSALRIHVSESTISILQRTDRNFEYEKRGETYLKGKGKETTYWLTGVTGQDHNLQTPPTGENMQHMQQDLAQMLKTCLEKRPFSMRKRKTLSTRQKKLGAEIEMECTEQPEYLHLATDDSTYL</sequence>
<evidence type="ECO:0000256" key="10">
    <source>
        <dbReference type="ARBA" id="ARBA00023136"/>
    </source>
</evidence>
<dbReference type="CDD" id="cd04458">
    <property type="entry name" value="CSP_CDS"/>
    <property type="match status" value="1"/>
</dbReference>
<evidence type="ECO:0000256" key="17">
    <source>
        <dbReference type="ARBA" id="ARBA00042221"/>
    </source>
</evidence>
<keyword evidence="5" id="KW-0597">Phosphoprotein</keyword>
<dbReference type="GO" id="GO:0004016">
    <property type="term" value="F:adenylate cyclase activity"/>
    <property type="evidence" value="ECO:0007669"/>
    <property type="project" value="TreeGrafter"/>
</dbReference>
<evidence type="ECO:0000259" key="21">
    <source>
        <dbReference type="PROSITE" id="PS50125"/>
    </source>
</evidence>
<evidence type="ECO:0000256" key="3">
    <source>
        <dbReference type="ARBA" id="ARBA00012202"/>
    </source>
</evidence>
<dbReference type="Gene3D" id="2.40.50.140">
    <property type="entry name" value="Nucleic acid-binding proteins"/>
    <property type="match status" value="1"/>
</dbReference>
<dbReference type="SUPFAM" id="SSF53822">
    <property type="entry name" value="Periplasmic binding protein-like I"/>
    <property type="match status" value="1"/>
</dbReference>
<dbReference type="GO" id="GO:0003676">
    <property type="term" value="F:nucleic acid binding"/>
    <property type="evidence" value="ECO:0007669"/>
    <property type="project" value="InterPro"/>
</dbReference>
<dbReference type="GO" id="GO:0004383">
    <property type="term" value="F:guanylate cyclase activity"/>
    <property type="evidence" value="ECO:0007669"/>
    <property type="project" value="UniProtKB-EC"/>
</dbReference>
<dbReference type="GO" id="GO:0004672">
    <property type="term" value="F:protein kinase activity"/>
    <property type="evidence" value="ECO:0007669"/>
    <property type="project" value="InterPro"/>
</dbReference>
<dbReference type="GO" id="GO:0001653">
    <property type="term" value="F:peptide receptor activity"/>
    <property type="evidence" value="ECO:0007669"/>
    <property type="project" value="TreeGrafter"/>
</dbReference>
<dbReference type="InterPro" id="IPR011009">
    <property type="entry name" value="Kinase-like_dom_sf"/>
</dbReference>
<evidence type="ECO:0000256" key="2">
    <source>
        <dbReference type="ARBA" id="ARBA00004236"/>
    </source>
</evidence>
<dbReference type="Gene3D" id="1.10.510.10">
    <property type="entry name" value="Transferase(Phosphotransferase) domain 1"/>
    <property type="match status" value="1"/>
</dbReference>
<comment type="caution">
    <text evidence="23">The sequence shown here is derived from an EMBL/GenBank/DDBJ whole genome shotgun (WGS) entry which is preliminary data.</text>
</comment>
<dbReference type="InterPro" id="IPR050401">
    <property type="entry name" value="Cyclic_nucleotide_synthase"/>
</dbReference>
<organism evidence="23 24">
    <name type="scientific">Triplophysa tibetana</name>
    <dbReference type="NCBI Taxonomy" id="1572043"/>
    <lineage>
        <taxon>Eukaryota</taxon>
        <taxon>Metazoa</taxon>
        <taxon>Chordata</taxon>
        <taxon>Craniata</taxon>
        <taxon>Vertebrata</taxon>
        <taxon>Euteleostomi</taxon>
        <taxon>Actinopterygii</taxon>
        <taxon>Neopterygii</taxon>
        <taxon>Teleostei</taxon>
        <taxon>Ostariophysi</taxon>
        <taxon>Cypriniformes</taxon>
        <taxon>Nemacheilidae</taxon>
        <taxon>Triplophysa</taxon>
    </lineage>
</organism>
<dbReference type="InterPro" id="IPR000719">
    <property type="entry name" value="Prot_kinase_dom"/>
</dbReference>
<keyword evidence="12" id="KW-0325">Glycoprotein</keyword>
<dbReference type="InterPro" id="IPR029787">
    <property type="entry name" value="Nucleotide_cyclase"/>
</dbReference>
<dbReference type="Pfam" id="PF00313">
    <property type="entry name" value="CSD"/>
    <property type="match status" value="1"/>
</dbReference>
<keyword evidence="11 23" id="KW-0675">Receptor</keyword>
<proteinExistence type="predicted"/>
<dbReference type="PANTHER" id="PTHR11920">
    <property type="entry name" value="GUANYLYL CYCLASE"/>
    <property type="match status" value="1"/>
</dbReference>
<evidence type="ECO:0000256" key="15">
    <source>
        <dbReference type="ARBA" id="ARBA00036920"/>
    </source>
</evidence>
<keyword evidence="13" id="KW-0456">Lyase</keyword>
<dbReference type="SUPFAM" id="SSF50249">
    <property type="entry name" value="Nucleic acid-binding proteins"/>
    <property type="match status" value="1"/>
</dbReference>
<evidence type="ECO:0000256" key="13">
    <source>
        <dbReference type="ARBA" id="ARBA00023239"/>
    </source>
</evidence>
<dbReference type="InterPro" id="IPR019844">
    <property type="entry name" value="CSD_CS"/>
</dbReference>
<feature type="domain" description="Protein kinase" evidence="20">
    <location>
        <begin position="358"/>
        <end position="652"/>
    </location>
</feature>
<dbReference type="PROSITE" id="PS00352">
    <property type="entry name" value="CSD_1"/>
    <property type="match status" value="1"/>
</dbReference>
<dbReference type="Pfam" id="PF07714">
    <property type="entry name" value="PK_Tyr_Ser-Thr"/>
    <property type="match status" value="1"/>
</dbReference>
<evidence type="ECO:0000256" key="8">
    <source>
        <dbReference type="ARBA" id="ARBA00022989"/>
    </source>
</evidence>
<dbReference type="GO" id="GO:0005524">
    <property type="term" value="F:ATP binding"/>
    <property type="evidence" value="ECO:0007669"/>
    <property type="project" value="InterPro"/>
</dbReference>
<dbReference type="SMART" id="SM00357">
    <property type="entry name" value="CSP"/>
    <property type="match status" value="1"/>
</dbReference>
<keyword evidence="9" id="KW-0342">GTP-binding</keyword>
<dbReference type="EC" id="4.6.1.2" evidence="3"/>
<dbReference type="InterPro" id="IPR001054">
    <property type="entry name" value="A/G_cyclase"/>
</dbReference>
<dbReference type="PROSITE" id="PS50011">
    <property type="entry name" value="PROTEIN_KINASE_DOM"/>
    <property type="match status" value="1"/>
</dbReference>
<dbReference type="FunFam" id="1.10.510.10:FF:000364">
    <property type="entry name" value="Guanylate cyclase"/>
    <property type="match status" value="1"/>
</dbReference>
<dbReference type="CDD" id="cd07302">
    <property type="entry name" value="CHD"/>
    <property type="match status" value="1"/>
</dbReference>
<evidence type="ECO:0000259" key="20">
    <source>
        <dbReference type="PROSITE" id="PS50011"/>
    </source>
</evidence>
<accession>A0A5A9PZ06</accession>
<keyword evidence="10" id="KW-0472">Membrane</keyword>
<evidence type="ECO:0000256" key="5">
    <source>
        <dbReference type="ARBA" id="ARBA00022553"/>
    </source>
</evidence>
<protein>
    <recommendedName>
        <fullName evidence="16">Guanylyl cyclase C</fullName>
        <ecNumber evidence="3">4.6.1.2</ecNumber>
    </recommendedName>
    <alternativeName>
        <fullName evidence="17">Heat-stable enterotoxin receptor</fullName>
    </alternativeName>
    <alternativeName>
        <fullName evidence="18">Intestinal guanylate cyclase</fullName>
    </alternativeName>
</protein>
<reference evidence="23 24" key="1">
    <citation type="journal article" date="2019" name="Mol. Ecol. Resour.">
        <title>Chromosome-level genome assembly of Triplophysa tibetana, a fish adapted to the harsh high-altitude environment of the Tibetan Plateau.</title>
        <authorList>
            <person name="Yang X."/>
            <person name="Liu H."/>
            <person name="Ma Z."/>
            <person name="Zou Y."/>
            <person name="Zou M."/>
            <person name="Mao Y."/>
            <person name="Li X."/>
            <person name="Wang H."/>
            <person name="Chen T."/>
            <person name="Wang W."/>
            <person name="Yang R."/>
        </authorList>
    </citation>
    <scope>NUCLEOTIDE SEQUENCE [LARGE SCALE GENOMIC DNA]</scope>
    <source>
        <strain evidence="23">TTIB1903HZAU</strain>
        <tissue evidence="23">Muscle</tissue>
    </source>
</reference>
<keyword evidence="4" id="KW-1003">Cell membrane</keyword>
<keyword evidence="14" id="KW-0141">cGMP biosynthesis</keyword>
<evidence type="ECO:0000256" key="9">
    <source>
        <dbReference type="ARBA" id="ARBA00023134"/>
    </source>
</evidence>
<evidence type="ECO:0000256" key="18">
    <source>
        <dbReference type="ARBA" id="ARBA00042330"/>
    </source>
</evidence>
<evidence type="ECO:0000256" key="12">
    <source>
        <dbReference type="ARBA" id="ARBA00023180"/>
    </source>
</evidence>
<dbReference type="InterPro" id="IPR012340">
    <property type="entry name" value="NA-bd_OB-fold"/>
</dbReference>
<comment type="subcellular location">
    <subcellularLocation>
        <location evidence="2">Cell membrane</location>
    </subcellularLocation>
    <subcellularLocation>
        <location evidence="1">Membrane</location>
        <topology evidence="1">Single-pass membrane protein</topology>
    </subcellularLocation>
</comment>
<feature type="domain" description="CSD" evidence="22">
    <location>
        <begin position="68"/>
        <end position="134"/>
    </location>
</feature>
<dbReference type="SUPFAM" id="SSF55073">
    <property type="entry name" value="Nucleotide cyclase"/>
    <property type="match status" value="1"/>
</dbReference>
<dbReference type="SMART" id="SM00044">
    <property type="entry name" value="CYCc"/>
    <property type="match status" value="1"/>
</dbReference>
<evidence type="ECO:0000256" key="11">
    <source>
        <dbReference type="ARBA" id="ARBA00023170"/>
    </source>
</evidence>
<evidence type="ECO:0000313" key="23">
    <source>
        <dbReference type="EMBL" id="KAA0725249.1"/>
    </source>
</evidence>
<dbReference type="AlphaFoldDB" id="A0A5A9PZ06"/>
<dbReference type="Pfam" id="PF00211">
    <property type="entry name" value="Guanylate_cyc"/>
    <property type="match status" value="2"/>
</dbReference>
<evidence type="ECO:0000256" key="7">
    <source>
        <dbReference type="ARBA" id="ARBA00022741"/>
    </source>
</evidence>
<dbReference type="InterPro" id="IPR011129">
    <property type="entry name" value="CSD"/>
</dbReference>
<keyword evidence="7" id="KW-0547">Nucleotide-binding</keyword>
<gene>
    <name evidence="23" type="ORF">E1301_Tti005961</name>
</gene>
<comment type="catalytic activity">
    <reaction evidence="15">
        <text>GTP = 3',5'-cyclic GMP + diphosphate</text>
        <dbReference type="Rhea" id="RHEA:13665"/>
        <dbReference type="ChEBI" id="CHEBI:33019"/>
        <dbReference type="ChEBI" id="CHEBI:37565"/>
        <dbReference type="ChEBI" id="CHEBI:57746"/>
        <dbReference type="EC" id="4.6.1.2"/>
    </reaction>
    <physiologicalReaction direction="left-to-right" evidence="15">
        <dbReference type="Rhea" id="RHEA:13666"/>
    </physiologicalReaction>
</comment>
<evidence type="ECO:0000313" key="24">
    <source>
        <dbReference type="Proteomes" id="UP000324632"/>
    </source>
</evidence>